<evidence type="ECO:0000256" key="4">
    <source>
        <dbReference type="ARBA" id="ARBA00022705"/>
    </source>
</evidence>
<comment type="similarity">
    <text evidence="1">Belongs to the SMC family. SbcC subfamily.</text>
</comment>
<keyword evidence="4" id="KW-0235">DNA replication</keyword>
<keyword evidence="11 14" id="KW-0175">Coiled coil</keyword>
<comment type="subunit">
    <text evidence="2">Heterodimer of SbcC and SbcD.</text>
</comment>
<feature type="coiled-coil region" evidence="14">
    <location>
        <begin position="729"/>
        <end position="770"/>
    </location>
</feature>
<dbReference type="BioCyc" id="PAER208963:G1G74-4694-MONOMER"/>
<evidence type="ECO:0000313" key="18">
    <source>
        <dbReference type="Proteomes" id="UP000000653"/>
    </source>
</evidence>
<dbReference type="Proteomes" id="UP000000653">
    <property type="component" value="Chromosome"/>
</dbReference>
<evidence type="ECO:0000256" key="11">
    <source>
        <dbReference type="ARBA" id="ARBA00023054"/>
    </source>
</evidence>
<feature type="coiled-coil region" evidence="14">
    <location>
        <begin position="649"/>
        <end position="679"/>
    </location>
</feature>
<evidence type="ECO:0000313" key="17">
    <source>
        <dbReference type="EMBL" id="ABJ13552.1"/>
    </source>
</evidence>
<dbReference type="Gene3D" id="3.40.50.300">
    <property type="entry name" value="P-loop containing nucleotide triphosphate hydrolases"/>
    <property type="match status" value="2"/>
</dbReference>
<keyword evidence="7" id="KW-0255">Endonuclease</keyword>
<evidence type="ECO:0000256" key="8">
    <source>
        <dbReference type="ARBA" id="ARBA00022801"/>
    </source>
</evidence>
<dbReference type="InterPro" id="IPR027417">
    <property type="entry name" value="P-loop_NTPase"/>
</dbReference>
<keyword evidence="10" id="KW-0067">ATP-binding</keyword>
<evidence type="ECO:0000256" key="15">
    <source>
        <dbReference type="SAM" id="MobiDB-lite"/>
    </source>
</evidence>
<feature type="compositionally biased region" description="Polar residues" evidence="15">
    <location>
        <begin position="395"/>
        <end position="408"/>
    </location>
</feature>
<name>A0A0H2ZGE2_PSEAB</name>
<comment type="function">
    <text evidence="13">SbcCD cleaves DNA hairpin structures. These structures can inhibit DNA replication and are intermediates in certain DNA recombination reactions. The complex acts as a 3'-&gt;5' double strand exonuclease that can open hairpins. It also has a 5' single-strand endonuclease activity.</text>
</comment>
<dbReference type="EMBL" id="CP000438">
    <property type="protein sequence ID" value="ABJ13552.1"/>
    <property type="molecule type" value="Genomic_DNA"/>
</dbReference>
<feature type="coiled-coil region" evidence="14">
    <location>
        <begin position="202"/>
        <end position="261"/>
    </location>
</feature>
<dbReference type="PANTHER" id="PTHR32114:SF2">
    <property type="entry name" value="ABC TRANSPORTER ABCH.3"/>
    <property type="match status" value="1"/>
</dbReference>
<evidence type="ECO:0000256" key="6">
    <source>
        <dbReference type="ARBA" id="ARBA00022741"/>
    </source>
</evidence>
<dbReference type="GO" id="GO:0004527">
    <property type="term" value="F:exonuclease activity"/>
    <property type="evidence" value="ECO:0007669"/>
    <property type="project" value="UniProtKB-KW"/>
</dbReference>
<dbReference type="GO" id="GO:0006310">
    <property type="term" value="P:DNA recombination"/>
    <property type="evidence" value="ECO:0007669"/>
    <property type="project" value="UniProtKB-KW"/>
</dbReference>
<dbReference type="GO" id="GO:0005524">
    <property type="term" value="F:ATP binding"/>
    <property type="evidence" value="ECO:0007669"/>
    <property type="project" value="UniProtKB-KW"/>
</dbReference>
<keyword evidence="9 17" id="KW-0269">Exonuclease</keyword>
<dbReference type="SUPFAM" id="SSF52540">
    <property type="entry name" value="P-loop containing nucleoside triphosphate hydrolases"/>
    <property type="match status" value="2"/>
</dbReference>
<dbReference type="GO" id="GO:0006302">
    <property type="term" value="P:double-strand break repair"/>
    <property type="evidence" value="ECO:0007669"/>
    <property type="project" value="InterPro"/>
</dbReference>
<feature type="region of interest" description="Disordered" evidence="15">
    <location>
        <begin position="392"/>
        <end position="417"/>
    </location>
</feature>
<protein>
    <recommendedName>
        <fullName evidence="3">Nuclease SbcCD subunit C</fullName>
    </recommendedName>
</protein>
<evidence type="ECO:0000256" key="5">
    <source>
        <dbReference type="ARBA" id="ARBA00022722"/>
    </source>
</evidence>
<evidence type="ECO:0000256" key="7">
    <source>
        <dbReference type="ARBA" id="ARBA00022759"/>
    </source>
</evidence>
<keyword evidence="8" id="KW-0378">Hydrolase</keyword>
<organism evidence="17 18">
    <name type="scientific">Pseudomonas aeruginosa (strain UCBPP-PA14)</name>
    <dbReference type="NCBI Taxonomy" id="208963"/>
    <lineage>
        <taxon>Bacteria</taxon>
        <taxon>Pseudomonadati</taxon>
        <taxon>Pseudomonadota</taxon>
        <taxon>Gammaproteobacteria</taxon>
        <taxon>Pseudomonadales</taxon>
        <taxon>Pseudomonadaceae</taxon>
        <taxon>Pseudomonas</taxon>
    </lineage>
</organism>
<dbReference type="AlphaFoldDB" id="A0A0H2ZGE2"/>
<dbReference type="Pfam" id="PF13476">
    <property type="entry name" value="AAA_23"/>
    <property type="match status" value="1"/>
</dbReference>
<evidence type="ECO:0000256" key="2">
    <source>
        <dbReference type="ARBA" id="ARBA00011322"/>
    </source>
</evidence>
<dbReference type="InterPro" id="IPR038729">
    <property type="entry name" value="Rad50/SbcC_AAA"/>
</dbReference>
<feature type="coiled-coil region" evidence="14">
    <location>
        <begin position="794"/>
        <end position="856"/>
    </location>
</feature>
<dbReference type="FunFam" id="3.40.50.300:FF:001446">
    <property type="entry name" value="DsDNA exonuclease SbcC"/>
    <property type="match status" value="1"/>
</dbReference>
<accession>A0A0H2ZGE2</accession>
<evidence type="ECO:0000256" key="1">
    <source>
        <dbReference type="ARBA" id="ARBA00006930"/>
    </source>
</evidence>
<keyword evidence="12" id="KW-0233">DNA recombination</keyword>
<feature type="region of interest" description="Disordered" evidence="15">
    <location>
        <begin position="62"/>
        <end position="81"/>
    </location>
</feature>
<evidence type="ECO:0000256" key="12">
    <source>
        <dbReference type="ARBA" id="ARBA00023172"/>
    </source>
</evidence>
<sequence length="1211" mass="138978">MKILAIRLKNLASLAGEQEIDFTREPLSSAGLFAITGPTGAGKSTVLDALCLALFGSTPRLESTSASSKVPDGRNELSSNDERNLLRRGCANGYAEVDFVGIDGHRYRARWETRRSRDKADGALQKSQQSLQDLETQQMLAANKKSEFREQLEQKLGLNFAQFTRAVLLAQSEFSAFLKASDNDRGALLEKLTDTGLYSQLSKAAYQRASQADEQRKQLEQRLEGSLPLAEQARAGLEAALESHAQARLQEQQALQRLEGQQQWFTEEQRLLQSCEHAQGQLAEARQAWDALATERETLQWLERLAPVRGLIERLKQLEQELRHSEQQQRQRTEQQAAGAERLQGLQARVQEARERQAQADDHLRQAQAPLREAFQLESEARRLERTLAERQALHRQSNQRHAQQSDAARQLDMEQQRHVAEQAQLQAALRDSQALAALGDAWATHQGQLAAFVQRRQRALESQAQLPELEKSLAQAGEPLERLQAQWTALHGSEPDDLAARLDELRRQTDSLERQQALHKEWQQALDQRTGLARRLGELDQRMVEQEQALLDLKRQGSQYAEEVKAAEQALEVTRELLQRQRLARSASVEQLRAGLVDGEACPVCGSQEHPYHHSEQLLAALGEHDDQEQVRAEQSLERLRQTLVGLREGYSSQRERLNQSRQEQQELTGHLAALDRQLEQWTLPEELRLLQPSAQLEWLAQRLDDLAGQRQQRQRDFDRLIARQRQTQQLQQELRAAETSLQQRQQALTEQRQRYEHLQQQVEEDSQQLRPLLSDEHWQRWQADPLRTFQALGESIEQRRQQQARLQQVEQRLQELKQRCDESSWQLKQSDEQRNEARQAEERVQAELAELNGRLGAHLGQHACAQDWQLSLEHAAQAAQSAVETLQAPLDSLREEQLRLAEALEHLQQQRQRQQDEFQRLQADWQAWRERQDNLDDSRLDALLGLSEEQATQWREQLQRLQEEITRQQTLEAERQAQLLQHRRQRPETDREALEDNLRQQRERLATSEQAYLDTYSQLQADNQRREQSQALLAELERARAEFRRWGRLNELIGSSSGDKFRRIAQGYNLDLLVQHSNVQLRQLARRYRLQRGGSELGLLVVDTEMGDELRSVYSLSGGETFLISLALALGLASMASSKLRIESLFIDEGFGSLDPESLQLAMDALDNLQAQGRKVAVISHVQEMHERIPVQVRVQREGNGMSSLKVVG</sequence>
<dbReference type="GO" id="GO:0006260">
    <property type="term" value="P:DNA replication"/>
    <property type="evidence" value="ECO:0007669"/>
    <property type="project" value="UniProtKB-KW"/>
</dbReference>
<dbReference type="HOGENOM" id="CLU_004785_1_1_6"/>
<keyword evidence="5" id="KW-0540">Nuclease</keyword>
<dbReference type="KEGG" id="pau:PA14_55650"/>
<evidence type="ECO:0000256" key="9">
    <source>
        <dbReference type="ARBA" id="ARBA00022839"/>
    </source>
</evidence>
<evidence type="ECO:0000256" key="3">
    <source>
        <dbReference type="ARBA" id="ARBA00013368"/>
    </source>
</evidence>
<feature type="compositionally biased region" description="Basic and acidic residues" evidence="15">
    <location>
        <begin position="71"/>
        <end position="81"/>
    </location>
</feature>
<dbReference type="GO" id="GO:0016887">
    <property type="term" value="F:ATP hydrolysis activity"/>
    <property type="evidence" value="ECO:0007669"/>
    <property type="project" value="InterPro"/>
</dbReference>
<feature type="coiled-coil region" evidence="14">
    <location>
        <begin position="892"/>
        <end position="1041"/>
    </location>
</feature>
<dbReference type="GO" id="GO:0004519">
    <property type="term" value="F:endonuclease activity"/>
    <property type="evidence" value="ECO:0007669"/>
    <property type="project" value="UniProtKB-KW"/>
</dbReference>
<evidence type="ECO:0000259" key="16">
    <source>
        <dbReference type="Pfam" id="PF13476"/>
    </source>
</evidence>
<dbReference type="RefSeq" id="WP_003141172.1">
    <property type="nucleotide sequence ID" value="NC_008463.1"/>
</dbReference>
<dbReference type="Pfam" id="PF13558">
    <property type="entry name" value="SbcC_Walker_B"/>
    <property type="match status" value="1"/>
</dbReference>
<evidence type="ECO:0000256" key="14">
    <source>
        <dbReference type="SAM" id="Coils"/>
    </source>
</evidence>
<dbReference type="PANTHER" id="PTHR32114">
    <property type="entry name" value="ABC TRANSPORTER ABCH.3"/>
    <property type="match status" value="1"/>
</dbReference>
<evidence type="ECO:0000256" key="10">
    <source>
        <dbReference type="ARBA" id="ARBA00022840"/>
    </source>
</evidence>
<proteinExistence type="inferred from homology"/>
<evidence type="ECO:0000256" key="13">
    <source>
        <dbReference type="ARBA" id="ARBA00055999"/>
    </source>
</evidence>
<reference evidence="17 18" key="1">
    <citation type="journal article" date="2006" name="Genome Biol.">
        <title>Genomic analysis reveals that Pseudomonas aeruginosa virulence is combinatorial.</title>
        <authorList>
            <person name="Lee D.G."/>
            <person name="Urbach J.M."/>
            <person name="Wu G."/>
            <person name="Liberati N.T."/>
            <person name="Feinbaum R.L."/>
            <person name="Miyata S."/>
            <person name="Diggins L.T."/>
            <person name="He J."/>
            <person name="Saucier M."/>
            <person name="Deziel E."/>
            <person name="Friedman L."/>
            <person name="Li L."/>
            <person name="Grills G."/>
            <person name="Montgomery K."/>
            <person name="Kucherlapati R."/>
            <person name="Rahme L.G."/>
            <person name="Ausubel F.M."/>
        </authorList>
    </citation>
    <scope>NUCLEOTIDE SEQUENCE [LARGE SCALE GENOMIC DNA]</scope>
    <source>
        <strain evidence="17 18">UCBPP-PA14</strain>
    </source>
</reference>
<gene>
    <name evidence="17" type="primary">sbcC</name>
    <name evidence="17" type="ordered locus">PA14_55650</name>
</gene>
<feature type="domain" description="Rad50/SbcC-type AAA" evidence="16">
    <location>
        <begin position="6"/>
        <end position="224"/>
    </location>
</feature>
<feature type="coiled-coil region" evidence="14">
    <location>
        <begin position="537"/>
        <end position="585"/>
    </location>
</feature>
<keyword evidence="6" id="KW-0547">Nucleotide-binding</keyword>